<dbReference type="PANTHER" id="PTHR30383:SF5">
    <property type="entry name" value="SGNH HYDROLASE-TYPE ESTERASE DOMAIN-CONTAINING PROTEIN"/>
    <property type="match status" value="1"/>
</dbReference>
<dbReference type="InterPro" id="IPR051532">
    <property type="entry name" value="Ester_Hydrolysis_Enzymes"/>
</dbReference>
<accession>A0A1M5SRS6</accession>
<dbReference type="Proteomes" id="UP000186132">
    <property type="component" value="Unassembled WGS sequence"/>
</dbReference>
<evidence type="ECO:0000259" key="2">
    <source>
        <dbReference type="Pfam" id="PF13472"/>
    </source>
</evidence>
<proteinExistence type="predicted"/>
<dbReference type="InterPro" id="IPR013830">
    <property type="entry name" value="SGNH_hydro"/>
</dbReference>
<feature type="region of interest" description="Disordered" evidence="1">
    <location>
        <begin position="294"/>
        <end position="324"/>
    </location>
</feature>
<dbReference type="SUPFAM" id="SSF52266">
    <property type="entry name" value="SGNH hydrolase"/>
    <property type="match status" value="1"/>
</dbReference>
<protein>
    <submittedName>
        <fullName evidence="3">Lysophospholipase L1</fullName>
    </submittedName>
</protein>
<dbReference type="Gene3D" id="3.40.50.1110">
    <property type="entry name" value="SGNH hydrolase"/>
    <property type="match status" value="1"/>
</dbReference>
<evidence type="ECO:0000313" key="3">
    <source>
        <dbReference type="EMBL" id="SHH41231.1"/>
    </source>
</evidence>
<dbReference type="PANTHER" id="PTHR30383">
    <property type="entry name" value="THIOESTERASE 1/PROTEASE 1/LYSOPHOSPHOLIPASE L1"/>
    <property type="match status" value="1"/>
</dbReference>
<feature type="domain" description="SGNH hydrolase-type esterase" evidence="2">
    <location>
        <begin position="57"/>
        <end position="234"/>
    </location>
</feature>
<sequence>MLAAGGSGALAGVLFAETKLARRRIPQATTDPPVSHDTTWAAAGVSRTRTPIRLAWMGDSTAAGYGVVHDRETPAAQLAIGISEAARRPVHVTNVAVVGATSANLPDQLARLRALGRHRPELTVIMIGANDVTARSAPAVAVPHLEDTVRALVDGGVEVVVGTCPDLGTIRPISQPLRAYARRLSRRMAREQTVAVVRAGGRTVSLGDLLGPLFMTRLELFSEDRFHPSAAGYAEAAAAMLPSALDALGLRTRARSASAFTTRRVKPVARAAAQAAAHPGTEVVGAERFGRAENRRGPLARLRRRLPRRRSLPPTSPDGAVPVR</sequence>
<organism evidence="3 4">
    <name type="scientific">Jatrophihabitans endophyticus</name>
    <dbReference type="NCBI Taxonomy" id="1206085"/>
    <lineage>
        <taxon>Bacteria</taxon>
        <taxon>Bacillati</taxon>
        <taxon>Actinomycetota</taxon>
        <taxon>Actinomycetes</taxon>
        <taxon>Jatrophihabitantales</taxon>
        <taxon>Jatrophihabitantaceae</taxon>
        <taxon>Jatrophihabitans</taxon>
    </lineage>
</organism>
<feature type="compositionally biased region" description="Basic residues" evidence="1">
    <location>
        <begin position="301"/>
        <end position="311"/>
    </location>
</feature>
<reference evidence="3 4" key="1">
    <citation type="submission" date="2016-11" db="EMBL/GenBank/DDBJ databases">
        <authorList>
            <person name="Jaros S."/>
            <person name="Januszkiewicz K."/>
            <person name="Wedrychowicz H."/>
        </authorList>
    </citation>
    <scope>NUCLEOTIDE SEQUENCE [LARGE SCALE GENOMIC DNA]</scope>
    <source>
        <strain evidence="3 4">DSM 45627</strain>
    </source>
</reference>
<dbReference type="InterPro" id="IPR036514">
    <property type="entry name" value="SGNH_hydro_sf"/>
</dbReference>
<dbReference type="GO" id="GO:0004622">
    <property type="term" value="F:phosphatidylcholine lysophospholipase activity"/>
    <property type="evidence" value="ECO:0007669"/>
    <property type="project" value="TreeGrafter"/>
</dbReference>
<name>A0A1M5SRS6_9ACTN</name>
<evidence type="ECO:0000313" key="4">
    <source>
        <dbReference type="Proteomes" id="UP000186132"/>
    </source>
</evidence>
<dbReference type="Pfam" id="PF13472">
    <property type="entry name" value="Lipase_GDSL_2"/>
    <property type="match status" value="1"/>
</dbReference>
<dbReference type="CDD" id="cd01836">
    <property type="entry name" value="FeeA_FeeB_like"/>
    <property type="match status" value="1"/>
</dbReference>
<evidence type="ECO:0000256" key="1">
    <source>
        <dbReference type="SAM" id="MobiDB-lite"/>
    </source>
</evidence>
<dbReference type="EMBL" id="FQVU01000006">
    <property type="protein sequence ID" value="SHH41231.1"/>
    <property type="molecule type" value="Genomic_DNA"/>
</dbReference>
<gene>
    <name evidence="3" type="ORF">SAMN05443575_3798</name>
</gene>
<dbReference type="STRING" id="1206085.SAMN05443575_3798"/>
<keyword evidence="4" id="KW-1185">Reference proteome</keyword>
<dbReference type="AlphaFoldDB" id="A0A1M5SRS6"/>